<dbReference type="InterPro" id="IPR011990">
    <property type="entry name" value="TPR-like_helical_dom_sf"/>
</dbReference>
<keyword evidence="13" id="KW-1185">Reference proteome</keyword>
<evidence type="ECO:0000256" key="9">
    <source>
        <dbReference type="SAM" id="MobiDB-lite"/>
    </source>
</evidence>
<dbReference type="PROSITE" id="PS50005">
    <property type="entry name" value="TPR"/>
    <property type="match status" value="1"/>
</dbReference>
<dbReference type="InterPro" id="IPR019734">
    <property type="entry name" value="TPR_rpt"/>
</dbReference>
<evidence type="ECO:0000256" key="8">
    <source>
        <dbReference type="SAM" id="Coils"/>
    </source>
</evidence>
<dbReference type="EMBL" id="ML732177">
    <property type="protein sequence ID" value="KAB8076687.1"/>
    <property type="molecule type" value="Genomic_DNA"/>
</dbReference>
<gene>
    <name evidence="12" type="ORF">BDV29DRAFT_169553</name>
</gene>
<feature type="signal peptide" evidence="10">
    <location>
        <begin position="1"/>
        <end position="23"/>
    </location>
</feature>
<evidence type="ECO:0000256" key="1">
    <source>
        <dbReference type="ARBA" id="ARBA00004319"/>
    </source>
</evidence>
<dbReference type="SUPFAM" id="SSF48452">
    <property type="entry name" value="TPR-like"/>
    <property type="match status" value="2"/>
</dbReference>
<feature type="region of interest" description="Disordered" evidence="9">
    <location>
        <begin position="460"/>
        <end position="512"/>
    </location>
</feature>
<dbReference type="OrthoDB" id="1726119at2759"/>
<feature type="repeat" description="TPR" evidence="7">
    <location>
        <begin position="66"/>
        <end position="99"/>
    </location>
</feature>
<dbReference type="FunFam" id="1.10.287.110:FF:000083">
    <property type="entry name" value="DnaJ and TPR domain protein"/>
    <property type="match status" value="1"/>
</dbReference>
<dbReference type="CDD" id="cd06257">
    <property type="entry name" value="DnaJ"/>
    <property type="match status" value="1"/>
</dbReference>
<dbReference type="Proteomes" id="UP000326565">
    <property type="component" value="Unassembled WGS sequence"/>
</dbReference>
<evidence type="ECO:0000313" key="13">
    <source>
        <dbReference type="Proteomes" id="UP000326565"/>
    </source>
</evidence>
<proteinExistence type="predicted"/>
<dbReference type="GO" id="GO:0034975">
    <property type="term" value="P:protein folding in endoplasmic reticulum"/>
    <property type="evidence" value="ECO:0007669"/>
    <property type="project" value="TreeGrafter"/>
</dbReference>
<dbReference type="PROSITE" id="PS50076">
    <property type="entry name" value="DNAJ_2"/>
    <property type="match status" value="1"/>
</dbReference>
<accession>A0A5N5X9E0</accession>
<feature type="compositionally biased region" description="Low complexity" evidence="9">
    <location>
        <begin position="496"/>
        <end position="512"/>
    </location>
</feature>
<dbReference type="PANTHER" id="PTHR44140">
    <property type="entry name" value="LD25575P"/>
    <property type="match status" value="1"/>
</dbReference>
<evidence type="ECO:0000256" key="7">
    <source>
        <dbReference type="PROSITE-ProRule" id="PRU00339"/>
    </source>
</evidence>
<keyword evidence="4 7" id="KW-0802">TPR repeat</keyword>
<dbReference type="Gene3D" id="1.10.287.110">
    <property type="entry name" value="DnaJ domain"/>
    <property type="match status" value="1"/>
</dbReference>
<keyword evidence="2 10" id="KW-0732">Signal</keyword>
<evidence type="ECO:0000256" key="10">
    <source>
        <dbReference type="SAM" id="SignalP"/>
    </source>
</evidence>
<comment type="subcellular location">
    <subcellularLocation>
        <location evidence="1">Endoplasmic reticulum lumen</location>
    </subcellularLocation>
</comment>
<dbReference type="InterPro" id="IPR051727">
    <property type="entry name" value="DnaJ_C3_Co-chaperones"/>
</dbReference>
<dbReference type="GO" id="GO:0005788">
    <property type="term" value="C:endoplasmic reticulum lumen"/>
    <property type="evidence" value="ECO:0007669"/>
    <property type="project" value="UniProtKB-SubCell"/>
</dbReference>
<evidence type="ECO:0000259" key="11">
    <source>
        <dbReference type="PROSITE" id="PS50076"/>
    </source>
</evidence>
<evidence type="ECO:0000256" key="5">
    <source>
        <dbReference type="ARBA" id="ARBA00022824"/>
    </source>
</evidence>
<dbReference type="Gene3D" id="1.25.40.10">
    <property type="entry name" value="Tetratricopeptide repeat domain"/>
    <property type="match status" value="1"/>
</dbReference>
<evidence type="ECO:0000313" key="12">
    <source>
        <dbReference type="EMBL" id="KAB8076687.1"/>
    </source>
</evidence>
<organism evidence="12 13">
    <name type="scientific">Aspergillus leporis</name>
    <dbReference type="NCBI Taxonomy" id="41062"/>
    <lineage>
        <taxon>Eukaryota</taxon>
        <taxon>Fungi</taxon>
        <taxon>Dikarya</taxon>
        <taxon>Ascomycota</taxon>
        <taxon>Pezizomycotina</taxon>
        <taxon>Eurotiomycetes</taxon>
        <taxon>Eurotiomycetidae</taxon>
        <taxon>Eurotiales</taxon>
        <taxon>Aspergillaceae</taxon>
        <taxon>Aspergillus</taxon>
        <taxon>Aspergillus subgen. Circumdati</taxon>
    </lineage>
</organism>
<dbReference type="FunFam" id="1.25.40.10:FF:000224">
    <property type="entry name" value="DnaJ and TPR domain protein"/>
    <property type="match status" value="1"/>
</dbReference>
<feature type="chain" id="PRO_5024948435" description="Tetratricopeptide repeat and J domain-containing co-chaperone DNJ1" evidence="10">
    <location>
        <begin position="24"/>
        <end position="522"/>
    </location>
</feature>
<dbReference type="SMART" id="SM00028">
    <property type="entry name" value="TPR"/>
    <property type="match status" value="5"/>
</dbReference>
<dbReference type="InterPro" id="IPR036869">
    <property type="entry name" value="J_dom_sf"/>
</dbReference>
<dbReference type="AlphaFoldDB" id="A0A5N5X9E0"/>
<dbReference type="GO" id="GO:0051087">
    <property type="term" value="F:protein-folding chaperone binding"/>
    <property type="evidence" value="ECO:0007669"/>
    <property type="project" value="TreeGrafter"/>
</dbReference>
<dbReference type="PANTHER" id="PTHR44140:SF2">
    <property type="entry name" value="LD25575P"/>
    <property type="match status" value="1"/>
</dbReference>
<reference evidence="12 13" key="1">
    <citation type="submission" date="2019-04" db="EMBL/GenBank/DDBJ databases">
        <title>Friends and foes A comparative genomics study of 23 Aspergillus species from section Flavi.</title>
        <authorList>
            <consortium name="DOE Joint Genome Institute"/>
            <person name="Kjaerbolling I."/>
            <person name="Vesth T."/>
            <person name="Frisvad J.C."/>
            <person name="Nybo J.L."/>
            <person name="Theobald S."/>
            <person name="Kildgaard S."/>
            <person name="Isbrandt T."/>
            <person name="Kuo A."/>
            <person name="Sato A."/>
            <person name="Lyhne E.K."/>
            <person name="Kogle M.E."/>
            <person name="Wiebenga A."/>
            <person name="Kun R.S."/>
            <person name="Lubbers R.J."/>
            <person name="Makela M.R."/>
            <person name="Barry K."/>
            <person name="Chovatia M."/>
            <person name="Clum A."/>
            <person name="Daum C."/>
            <person name="Haridas S."/>
            <person name="He G."/>
            <person name="LaButti K."/>
            <person name="Lipzen A."/>
            <person name="Mondo S."/>
            <person name="Riley R."/>
            <person name="Salamov A."/>
            <person name="Simmons B.A."/>
            <person name="Magnuson J.K."/>
            <person name="Henrissat B."/>
            <person name="Mortensen U.H."/>
            <person name="Larsen T.O."/>
            <person name="Devries R.P."/>
            <person name="Grigoriev I.V."/>
            <person name="Machida M."/>
            <person name="Baker S.E."/>
            <person name="Andersen M.R."/>
        </authorList>
    </citation>
    <scope>NUCLEOTIDE SEQUENCE [LARGE SCALE GENOMIC DNA]</scope>
    <source>
        <strain evidence="12 13">CBS 151.66</strain>
    </source>
</reference>
<dbReference type="SUPFAM" id="SSF46565">
    <property type="entry name" value="Chaperone J-domain"/>
    <property type="match status" value="1"/>
</dbReference>
<keyword evidence="5" id="KW-0256">Endoplasmic reticulum</keyword>
<dbReference type="Pfam" id="PF14559">
    <property type="entry name" value="TPR_19"/>
    <property type="match status" value="1"/>
</dbReference>
<evidence type="ECO:0000256" key="2">
    <source>
        <dbReference type="ARBA" id="ARBA00022729"/>
    </source>
</evidence>
<dbReference type="PRINTS" id="PR00625">
    <property type="entry name" value="JDOMAIN"/>
</dbReference>
<name>A0A5N5X9E0_9EURO</name>
<feature type="compositionally biased region" description="Basic and acidic residues" evidence="9">
    <location>
        <begin position="429"/>
        <end position="447"/>
    </location>
</feature>
<keyword evidence="3" id="KW-0677">Repeat</keyword>
<dbReference type="GO" id="GO:0051787">
    <property type="term" value="F:misfolded protein binding"/>
    <property type="evidence" value="ECO:0007669"/>
    <property type="project" value="TreeGrafter"/>
</dbReference>
<protein>
    <recommendedName>
        <fullName evidence="6">Tetratricopeptide repeat and J domain-containing co-chaperone DNJ1</fullName>
    </recommendedName>
</protein>
<evidence type="ECO:0000256" key="3">
    <source>
        <dbReference type="ARBA" id="ARBA00022737"/>
    </source>
</evidence>
<sequence>MLLSFEFLIIFLVFLSASYGLQASQIPPDTPLSSLIASAKAHLASGSPRDALPYFDAAVSRDPTNYITIFQRGAASLSLGRSSQALNDFDRVLQLKPDFESALLQRARLRANTANWEGALEDLEKAGKKSSSEYHQLQKARHAAAHAQNAEKRGDWEACVSQANVAVLKAGASLALRQIRAHCRFEKGEVEEGISDLAHVLHISPSMVDPYLQMSYMLFYSLGDQERGISQIRKCLHSDPDSKPCNRLYRKEKKLLKQLQKLRDVMESRKFNNAINLLIGTGDESGLLNDVKDDVKEAKETGHIHPTAPNNLYGLLVERTCEAYREAHMSKRATSYCSEALELNPYSLPALLFKGQAAVDEERFEDAIRTLSTAKEHHPNSRDVQALLQKAHVLQKRSKQKDYYKVLGVNRDADDRTIKRAYRQLIKQHHPDKAKSQGVTKEEAEKKMSSINEAYEVLSDPELKARYDSGDDPNDPESQRGNQFQGSPFGPGGGQQFFFQQGGPQFKFSGQGFNFPGGFPFR</sequence>
<evidence type="ECO:0000256" key="6">
    <source>
        <dbReference type="ARBA" id="ARBA00073740"/>
    </source>
</evidence>
<evidence type="ECO:0000256" key="4">
    <source>
        <dbReference type="ARBA" id="ARBA00022803"/>
    </source>
</evidence>
<dbReference type="Pfam" id="PF00226">
    <property type="entry name" value="DnaJ"/>
    <property type="match status" value="1"/>
</dbReference>
<dbReference type="SMART" id="SM00271">
    <property type="entry name" value="DnaJ"/>
    <property type="match status" value="1"/>
</dbReference>
<keyword evidence="8" id="KW-0175">Coiled coil</keyword>
<feature type="domain" description="J" evidence="11">
    <location>
        <begin position="402"/>
        <end position="471"/>
    </location>
</feature>
<feature type="coiled-coil region" evidence="8">
    <location>
        <begin position="106"/>
        <end position="140"/>
    </location>
</feature>
<feature type="region of interest" description="Disordered" evidence="9">
    <location>
        <begin position="427"/>
        <end position="447"/>
    </location>
</feature>
<dbReference type="InterPro" id="IPR001623">
    <property type="entry name" value="DnaJ_domain"/>
</dbReference>